<keyword evidence="1" id="KW-0479">Metal-binding</keyword>
<reference evidence="10" key="1">
    <citation type="submission" date="2025-08" db="UniProtKB">
        <authorList>
            <consortium name="RefSeq"/>
        </authorList>
    </citation>
    <scope>IDENTIFICATION</scope>
    <source>
        <tissue evidence="10">Cell line</tissue>
    </source>
</reference>
<feature type="domain" description="MYND-type" evidence="8">
    <location>
        <begin position="160"/>
        <end position="196"/>
    </location>
</feature>
<dbReference type="Gene3D" id="2.40.50.90">
    <property type="match status" value="4"/>
</dbReference>
<keyword evidence="2 4" id="KW-0863">Zinc-finger</keyword>
<feature type="compositionally biased region" description="Polar residues" evidence="6">
    <location>
        <begin position="70"/>
        <end position="84"/>
    </location>
</feature>
<dbReference type="InterPro" id="IPR035437">
    <property type="entry name" value="SNase_OB-fold_sf"/>
</dbReference>
<feature type="domain" description="Tudor" evidence="7">
    <location>
        <begin position="754"/>
        <end position="813"/>
    </location>
</feature>
<gene>
    <name evidence="10" type="primary">TDRD1</name>
</gene>
<keyword evidence="9" id="KW-1185">Reference proteome</keyword>
<feature type="domain" description="Tudor" evidence="7">
    <location>
        <begin position="304"/>
        <end position="364"/>
    </location>
</feature>
<dbReference type="RefSeq" id="XP_072596189.1">
    <property type="nucleotide sequence ID" value="XM_072740088.1"/>
</dbReference>
<evidence type="ECO:0000259" key="7">
    <source>
        <dbReference type="PROSITE" id="PS50304"/>
    </source>
</evidence>
<dbReference type="GeneID" id="112914798"/>
<dbReference type="PANTHER" id="PTHR22948:SF4">
    <property type="entry name" value="TUDOR DOMAIN-CONTAINING PROTEIN 1"/>
    <property type="match status" value="1"/>
</dbReference>
<dbReference type="PROSITE" id="PS50865">
    <property type="entry name" value="ZF_MYND_2"/>
    <property type="match status" value="1"/>
</dbReference>
<dbReference type="InterPro" id="IPR047377">
    <property type="entry name" value="Tudor_TDRD1_rpt2"/>
</dbReference>
<dbReference type="Pfam" id="PF01753">
    <property type="entry name" value="zf-MYND"/>
    <property type="match status" value="1"/>
</dbReference>
<evidence type="ECO:0000256" key="4">
    <source>
        <dbReference type="PROSITE-ProRule" id="PRU00134"/>
    </source>
</evidence>
<sequence length="1239" mass="139136">MISRNNLEASTCKMTEPFNFEKNENQLPAPDSLRSPGGHANHPNFRLKSPDNGNKNNFLLCEQTKQYLASQEDSSVSSNPNSINGEVVGSKGDRKMSAGNSVSPLNVGNRSPPKEVNNKPSNNVPPAKSKKVHKLVENSLSINNSALFNSLGPPLRSTTCHRCGLFGSLRCSQCKQTYYCSIACQRRDWSAHSIVCKPVQQNFHKYEASKSPFETKNMEVKNESDYPLGVTKEIAICTDKIMFSDLRSLQLRKTMEIKGTVTEFKHPSDFHVQLYSSEVLEYMNQLSRSFKETYANMTQKEDYIPVKGEVCVAKYTVDQTWNRVIIQEIDMLQKKAQVLYIDYGNEEIIPINRIHQLNRNIGLFPPCAIKCFVASVIPAEGNWSNECVKTIKSLLMEQYCSIKIVDILKEEVVTFAVDVMLPSSGKLLDDVLIEMGYGLKPKAQNSKKQSADPNDLEDVGKMTAENKIVVDRSDLIPKVLTLNVGDEFCGVVAHIQTPEDFFCQQLQSGHKLAELQASLSEYCGQVSPRSDFYPTIGDICCARFSEDDQWYRASVLAYASEQSVLVGYVDYGNFEILSLTRLCPITPKLLELPMQAIKCVLAGVKPSLGIWTPEAICLMKKIVQNKIIMVRVADKLENSSLVELVDKSVTPHLSIAQALRDAGFAVGETGTLAEKPSVMKEANDPLGVEEKLNPLEWTWVELAVDQTVDVVVCMMYSPGEFYCHVLQEDALKKLNDLNKSLAEYCQQKVPSDFKAEIGRPCCASFAGDGNWYRALVKEILADGNIKVHFVDYGNMEEVTADELQMIPSKFLKLPFQGIRCWLVDIQPRNKHWTEEAIARFQTCVAGIKLQARVVEITGQGLGIELTDLSTSYPRIINDVLIDEYLVLRTSSPHKDLTNNRSVGKHNLQVDVGLQAISLAEQWRTIELPVNKTVQASILEIVSPHLFYALPSEIPGDQERLNILTAELLEYCNTQKSQLSYRPKIGDVCCAKYTNDDFWYRAIVLGTSDAEVKVLYADYGNLETLPLSRVQPISISHLELPFQIIKCSLEGLMELNGSCSQLVMELLKNFMLNQSVMLSVKGITKNVHTVSVEKFSGNVTVNLADKLVTYGLAKSITSKKQSTLKKTCRMNCCCTELQKQVEKHEQILLFLLNNPTNQNKFIEMKKLLKKAVFLRDKYVEERRQRRLDFPAAQHLIFFCLLGMLSPVPLSLFACHSSVRLGSFIFLSEFFLPNKSCMKVS</sequence>
<dbReference type="CDD" id="cd20409">
    <property type="entry name" value="Tudor_TDRD1_rpt2"/>
    <property type="match status" value="1"/>
</dbReference>
<evidence type="ECO:0000256" key="3">
    <source>
        <dbReference type="ARBA" id="ARBA00022833"/>
    </source>
</evidence>
<dbReference type="PANTHER" id="PTHR22948">
    <property type="entry name" value="TUDOR DOMAIN CONTAINING PROTEIN"/>
    <property type="match status" value="1"/>
</dbReference>
<evidence type="ECO:0000256" key="2">
    <source>
        <dbReference type="ARBA" id="ARBA00022771"/>
    </source>
</evidence>
<feature type="domain" description="Tudor" evidence="7">
    <location>
        <begin position="981"/>
        <end position="1039"/>
    </location>
</feature>
<evidence type="ECO:0000256" key="1">
    <source>
        <dbReference type="ARBA" id="ARBA00022723"/>
    </source>
</evidence>
<dbReference type="InterPro" id="IPR002893">
    <property type="entry name" value="Znf_MYND"/>
</dbReference>
<feature type="region of interest" description="Disordered" evidence="6">
    <location>
        <begin position="70"/>
        <end position="129"/>
    </location>
</feature>
<dbReference type="SUPFAM" id="SSF63748">
    <property type="entry name" value="Tudor/PWWP/MBT"/>
    <property type="match status" value="4"/>
</dbReference>
<keyword evidence="5" id="KW-0175">Coiled coil</keyword>
<dbReference type="CDD" id="cd20408">
    <property type="entry name" value="Tudor_TDRD1_rpt1"/>
    <property type="match status" value="1"/>
</dbReference>
<feature type="coiled-coil region" evidence="5">
    <location>
        <begin position="1133"/>
        <end position="1183"/>
    </location>
</feature>
<organism evidence="9 10">
    <name type="scientific">Vulpes vulpes</name>
    <name type="common">Red fox</name>
    <dbReference type="NCBI Taxonomy" id="9627"/>
    <lineage>
        <taxon>Eukaryota</taxon>
        <taxon>Metazoa</taxon>
        <taxon>Chordata</taxon>
        <taxon>Craniata</taxon>
        <taxon>Vertebrata</taxon>
        <taxon>Euteleostomi</taxon>
        <taxon>Mammalia</taxon>
        <taxon>Eutheria</taxon>
        <taxon>Laurasiatheria</taxon>
        <taxon>Carnivora</taxon>
        <taxon>Caniformia</taxon>
        <taxon>Canidae</taxon>
        <taxon>Vulpes</taxon>
    </lineage>
</organism>
<dbReference type="InterPro" id="IPR047378">
    <property type="entry name" value="Tudor_TDRD1_rpt3"/>
</dbReference>
<feature type="compositionally biased region" description="Polar residues" evidence="6">
    <location>
        <begin position="1"/>
        <end position="13"/>
    </location>
</feature>
<dbReference type="Pfam" id="PF00567">
    <property type="entry name" value="TUDOR"/>
    <property type="match status" value="4"/>
</dbReference>
<accession>A0ABM4Z0W9</accession>
<evidence type="ECO:0000256" key="6">
    <source>
        <dbReference type="SAM" id="MobiDB-lite"/>
    </source>
</evidence>
<dbReference type="PROSITE" id="PS50304">
    <property type="entry name" value="TUDOR"/>
    <property type="match status" value="4"/>
</dbReference>
<dbReference type="PROSITE" id="PS01360">
    <property type="entry name" value="ZF_MYND_1"/>
    <property type="match status" value="1"/>
</dbReference>
<evidence type="ECO:0000259" key="8">
    <source>
        <dbReference type="PROSITE" id="PS50865"/>
    </source>
</evidence>
<dbReference type="Gene3D" id="6.10.140.2220">
    <property type="match status" value="1"/>
</dbReference>
<evidence type="ECO:0000313" key="10">
    <source>
        <dbReference type="RefSeq" id="XP_072596189.1"/>
    </source>
</evidence>
<evidence type="ECO:0000313" key="9">
    <source>
        <dbReference type="Proteomes" id="UP001652641"/>
    </source>
</evidence>
<dbReference type="InterPro" id="IPR002999">
    <property type="entry name" value="Tudor"/>
</dbReference>
<protein>
    <submittedName>
        <fullName evidence="10">Tudor domain-containing protein 1 isoform X1</fullName>
    </submittedName>
</protein>
<dbReference type="SMART" id="SM00333">
    <property type="entry name" value="TUDOR"/>
    <property type="match status" value="4"/>
</dbReference>
<keyword evidence="3" id="KW-0862">Zinc</keyword>
<dbReference type="Proteomes" id="UP001652641">
    <property type="component" value="Chromosome 15"/>
</dbReference>
<evidence type="ECO:0000256" key="5">
    <source>
        <dbReference type="SAM" id="Coils"/>
    </source>
</evidence>
<dbReference type="Gene3D" id="2.30.30.140">
    <property type="match status" value="4"/>
</dbReference>
<dbReference type="InterPro" id="IPR047376">
    <property type="entry name" value="Tudor_TDRD1_rpt1"/>
</dbReference>
<name>A0ABM4Z0W9_VULVU</name>
<proteinExistence type="predicted"/>
<feature type="domain" description="Tudor" evidence="7">
    <location>
        <begin position="533"/>
        <end position="592"/>
    </location>
</feature>
<dbReference type="SUPFAM" id="SSF144232">
    <property type="entry name" value="HIT/MYND zinc finger-like"/>
    <property type="match status" value="1"/>
</dbReference>
<dbReference type="CDD" id="cd20410">
    <property type="entry name" value="Tudor_TDRD1_rpt3"/>
    <property type="match status" value="1"/>
</dbReference>
<dbReference type="InterPro" id="IPR050621">
    <property type="entry name" value="Tudor_domain_containing"/>
</dbReference>
<feature type="compositionally biased region" description="Polar residues" evidence="6">
    <location>
        <begin position="98"/>
        <end position="109"/>
    </location>
</feature>
<feature type="region of interest" description="Disordered" evidence="6">
    <location>
        <begin position="1"/>
        <end position="57"/>
    </location>
</feature>